<dbReference type="Pfam" id="PF02229">
    <property type="entry name" value="PC4"/>
    <property type="match status" value="1"/>
</dbReference>
<organism evidence="9 10">
    <name type="scientific">Actinidia rufa</name>
    <dbReference type="NCBI Taxonomy" id="165716"/>
    <lineage>
        <taxon>Eukaryota</taxon>
        <taxon>Viridiplantae</taxon>
        <taxon>Streptophyta</taxon>
        <taxon>Embryophyta</taxon>
        <taxon>Tracheophyta</taxon>
        <taxon>Spermatophyta</taxon>
        <taxon>Magnoliopsida</taxon>
        <taxon>eudicotyledons</taxon>
        <taxon>Gunneridae</taxon>
        <taxon>Pentapetalae</taxon>
        <taxon>asterids</taxon>
        <taxon>Ericales</taxon>
        <taxon>Actinidiaceae</taxon>
        <taxon>Actinidia</taxon>
    </lineage>
</organism>
<dbReference type="SUPFAM" id="SSF54447">
    <property type="entry name" value="ssDNA-binding transcriptional regulator domain"/>
    <property type="match status" value="1"/>
</dbReference>
<keyword evidence="10" id="KW-1185">Reference proteome</keyword>
<comment type="caution">
    <text evidence="9">The sequence shown here is derived from an EMBL/GenBank/DDBJ whole genome shotgun (WGS) entry which is preliminary data.</text>
</comment>
<dbReference type="Gene3D" id="1.10.10.60">
    <property type="entry name" value="Homeodomain-like"/>
    <property type="match status" value="1"/>
</dbReference>
<evidence type="ECO:0000259" key="8">
    <source>
        <dbReference type="PROSITE" id="PS51998"/>
    </source>
</evidence>
<dbReference type="InterPro" id="IPR014876">
    <property type="entry name" value="DEK_C"/>
</dbReference>
<gene>
    <name evidence="9" type="ORF">Acr_00g0055670</name>
</gene>
<accession>A0A7J0DM78</accession>
<keyword evidence="6" id="KW-0539">Nucleus</keyword>
<dbReference type="GO" id="GO:0005634">
    <property type="term" value="C:nucleus"/>
    <property type="evidence" value="ECO:0007669"/>
    <property type="project" value="UniProtKB-SubCell"/>
</dbReference>
<feature type="region of interest" description="Disordered" evidence="7">
    <location>
        <begin position="58"/>
        <end position="96"/>
    </location>
</feature>
<dbReference type="GO" id="GO:0003713">
    <property type="term" value="F:transcription coactivator activity"/>
    <property type="evidence" value="ECO:0007669"/>
    <property type="project" value="InterPro"/>
</dbReference>
<dbReference type="OrthoDB" id="2505440at2759"/>
<reference evidence="10" key="1">
    <citation type="submission" date="2019-07" db="EMBL/GenBank/DDBJ databases">
        <title>De Novo Assembly of kiwifruit Actinidia rufa.</title>
        <authorList>
            <person name="Sugita-Konishi S."/>
            <person name="Sato K."/>
            <person name="Mori E."/>
            <person name="Abe Y."/>
            <person name="Kisaki G."/>
            <person name="Hamano K."/>
            <person name="Suezawa K."/>
            <person name="Otani M."/>
            <person name="Fukuda T."/>
            <person name="Manabe T."/>
            <person name="Gomi K."/>
            <person name="Tabuchi M."/>
            <person name="Akimitsu K."/>
            <person name="Kataoka I."/>
        </authorList>
    </citation>
    <scope>NUCLEOTIDE SEQUENCE [LARGE SCALE GENOMIC DNA]</scope>
    <source>
        <strain evidence="10">cv. Fuchu</strain>
    </source>
</reference>
<dbReference type="InterPro" id="IPR009044">
    <property type="entry name" value="ssDNA-bd_transcriptional_reg"/>
</dbReference>
<proteinExistence type="inferred from homology"/>
<comment type="subcellular location">
    <subcellularLocation>
        <location evidence="1">Nucleus</location>
    </subcellularLocation>
</comment>
<keyword evidence="5" id="KW-0804">Transcription</keyword>
<evidence type="ECO:0000313" key="10">
    <source>
        <dbReference type="Proteomes" id="UP000585474"/>
    </source>
</evidence>
<dbReference type="PANTHER" id="PTHR13215">
    <property type="entry name" value="RNA POLYMERASE II TRANSCRIPTIONAL COACTIVATOR"/>
    <property type="match status" value="1"/>
</dbReference>
<evidence type="ECO:0000256" key="7">
    <source>
        <dbReference type="SAM" id="MobiDB-lite"/>
    </source>
</evidence>
<dbReference type="InterPro" id="IPR045125">
    <property type="entry name" value="Sub1/Tcp4-like"/>
</dbReference>
<comment type="similarity">
    <text evidence="2">Belongs to the transcriptional coactivator PC4 family.</text>
</comment>
<feature type="domain" description="DEK-C" evidence="8">
    <location>
        <begin position="3"/>
        <end position="60"/>
    </location>
</feature>
<keyword evidence="3" id="KW-0805">Transcription regulation</keyword>
<evidence type="ECO:0000256" key="1">
    <source>
        <dbReference type="ARBA" id="ARBA00004123"/>
    </source>
</evidence>
<dbReference type="Gene3D" id="2.30.31.10">
    <property type="entry name" value="Transcriptional Coactivator Pc4, Chain A"/>
    <property type="match status" value="1"/>
</dbReference>
<evidence type="ECO:0000256" key="3">
    <source>
        <dbReference type="ARBA" id="ARBA00023015"/>
    </source>
</evidence>
<dbReference type="GO" id="GO:0060261">
    <property type="term" value="P:positive regulation of transcription initiation by RNA polymerase II"/>
    <property type="evidence" value="ECO:0007669"/>
    <property type="project" value="InterPro"/>
</dbReference>
<evidence type="ECO:0000313" key="9">
    <source>
        <dbReference type="EMBL" id="GFS38100.1"/>
    </source>
</evidence>
<keyword evidence="4" id="KW-0238">DNA-binding</keyword>
<dbReference type="GO" id="GO:0003677">
    <property type="term" value="F:DNA binding"/>
    <property type="evidence" value="ECO:0007669"/>
    <property type="project" value="UniProtKB-KW"/>
</dbReference>
<dbReference type="PROSITE" id="PS51998">
    <property type="entry name" value="DEK_C"/>
    <property type="match status" value="1"/>
</dbReference>
<dbReference type="InterPro" id="IPR017415">
    <property type="entry name" value="KELP"/>
</dbReference>
<evidence type="ECO:0000256" key="6">
    <source>
        <dbReference type="ARBA" id="ARBA00023242"/>
    </source>
</evidence>
<sequence length="171" mass="20010">MDSETRERIEETVLQILKSSNMDETTEYKVRQTAAEMLGLDLSQPERKRLVRQVVETYLSEQQSKDEPEPEEEKEEEEEGEEEERKRKRGGAKEYDDDGDLIICQLSKSRRVTIQEFRGKTLVSMREYYRRDGKDLPTAKGISLTAEQWSSFSKNVPAIEKAIRKMESRLN</sequence>
<evidence type="ECO:0000256" key="4">
    <source>
        <dbReference type="ARBA" id="ARBA00023125"/>
    </source>
</evidence>
<evidence type="ECO:0000256" key="2">
    <source>
        <dbReference type="ARBA" id="ARBA00009001"/>
    </source>
</evidence>
<name>A0A7J0DM78_9ERIC</name>
<feature type="compositionally biased region" description="Acidic residues" evidence="7">
    <location>
        <begin position="68"/>
        <end position="82"/>
    </location>
</feature>
<dbReference type="EMBL" id="BJWL01000300">
    <property type="protein sequence ID" value="GFS38100.1"/>
    <property type="molecule type" value="Genomic_DNA"/>
</dbReference>
<dbReference type="PIRSF" id="PIRSF038156">
    <property type="entry name" value="RNA_pol_II_KELP"/>
    <property type="match status" value="1"/>
</dbReference>
<dbReference type="FunFam" id="2.30.31.10:FF:000004">
    <property type="entry name" value="RNA polymerase II transcriptional coactivator KELP"/>
    <property type="match status" value="1"/>
</dbReference>
<dbReference type="SUPFAM" id="SSF109715">
    <property type="entry name" value="DEK C-terminal domain"/>
    <property type="match status" value="1"/>
</dbReference>
<dbReference type="Pfam" id="PF08766">
    <property type="entry name" value="DEK_C"/>
    <property type="match status" value="1"/>
</dbReference>
<protein>
    <submittedName>
        <fullName evidence="9">Transcriptional coactivator p15 (PC4) family protein</fullName>
    </submittedName>
</protein>
<dbReference type="Proteomes" id="UP000585474">
    <property type="component" value="Unassembled WGS sequence"/>
</dbReference>
<evidence type="ECO:0000256" key="5">
    <source>
        <dbReference type="ARBA" id="ARBA00023163"/>
    </source>
</evidence>
<dbReference type="AlphaFoldDB" id="A0A7J0DM78"/>
<dbReference type="InterPro" id="IPR003173">
    <property type="entry name" value="PC4_C"/>
</dbReference>